<sequence>MTTTGPPSRTSTLMSEGRDGSVFGSAGGLLQLSMNPAIPAKKMKERKEMRRRNLTRP</sequence>
<dbReference type="EMBL" id="OMOD01000019">
    <property type="protein sequence ID" value="SPF33215.1"/>
    <property type="molecule type" value="Genomic_DNA"/>
</dbReference>
<name>A0A2U3K0M3_9BACT</name>
<feature type="compositionally biased region" description="Basic residues" evidence="1">
    <location>
        <begin position="41"/>
        <end position="57"/>
    </location>
</feature>
<evidence type="ECO:0000313" key="2">
    <source>
        <dbReference type="EMBL" id="SPF33215.1"/>
    </source>
</evidence>
<feature type="region of interest" description="Disordered" evidence="1">
    <location>
        <begin position="1"/>
        <end position="57"/>
    </location>
</feature>
<evidence type="ECO:0000256" key="1">
    <source>
        <dbReference type="SAM" id="MobiDB-lite"/>
    </source>
</evidence>
<dbReference type="AlphaFoldDB" id="A0A2U3K0M3"/>
<protein>
    <submittedName>
        <fullName evidence="2">Uncharacterized protein</fullName>
    </submittedName>
</protein>
<evidence type="ECO:0000313" key="3">
    <source>
        <dbReference type="Proteomes" id="UP000238701"/>
    </source>
</evidence>
<proteinExistence type="predicted"/>
<dbReference type="Proteomes" id="UP000238701">
    <property type="component" value="Unassembled WGS sequence"/>
</dbReference>
<accession>A0A2U3K0M3</accession>
<feature type="compositionally biased region" description="Polar residues" evidence="1">
    <location>
        <begin position="1"/>
        <end position="14"/>
    </location>
</feature>
<gene>
    <name evidence="2" type="ORF">SBA1_1150004</name>
</gene>
<organism evidence="2 3">
    <name type="scientific">Candidatus Sulfotelmatobacter kueseliae</name>
    <dbReference type="NCBI Taxonomy" id="2042962"/>
    <lineage>
        <taxon>Bacteria</taxon>
        <taxon>Pseudomonadati</taxon>
        <taxon>Acidobacteriota</taxon>
        <taxon>Terriglobia</taxon>
        <taxon>Terriglobales</taxon>
        <taxon>Candidatus Korobacteraceae</taxon>
        <taxon>Candidatus Sulfotelmatobacter</taxon>
    </lineage>
</organism>
<reference evidence="3" key="1">
    <citation type="submission" date="2018-02" db="EMBL/GenBank/DDBJ databases">
        <authorList>
            <person name="Hausmann B."/>
        </authorList>
    </citation>
    <scope>NUCLEOTIDE SEQUENCE [LARGE SCALE GENOMIC DNA]</scope>
    <source>
        <strain evidence="3">Peat soil MAG SbA1</strain>
    </source>
</reference>